<accession>A0A1Y2BT50</accession>
<dbReference type="PANTHER" id="PTHR13251:SF3">
    <property type="entry name" value="TRAFFICKING PROTEIN PARTICLE COMPLEX SUBUNIT 10"/>
    <property type="match status" value="1"/>
</dbReference>
<reference evidence="6 7" key="1">
    <citation type="submission" date="2016-07" db="EMBL/GenBank/DDBJ databases">
        <title>Pervasive Adenine N6-methylation of Active Genes in Fungi.</title>
        <authorList>
            <consortium name="DOE Joint Genome Institute"/>
            <person name="Mondo S.J."/>
            <person name="Dannebaum R.O."/>
            <person name="Kuo R.C."/>
            <person name="Labutti K."/>
            <person name="Haridas S."/>
            <person name="Kuo A."/>
            <person name="Salamov A."/>
            <person name="Ahrendt S.R."/>
            <person name="Lipzen A."/>
            <person name="Sullivan W."/>
            <person name="Andreopoulos W.B."/>
            <person name="Clum A."/>
            <person name="Lindquist E."/>
            <person name="Daum C."/>
            <person name="Ramamoorthy G.K."/>
            <person name="Gryganskyi A."/>
            <person name="Culley D."/>
            <person name="Magnuson J.K."/>
            <person name="James T.Y."/>
            <person name="O'Malley M.A."/>
            <person name="Stajich J.E."/>
            <person name="Spatafora J.W."/>
            <person name="Visel A."/>
            <person name="Grigoriev I.V."/>
        </authorList>
    </citation>
    <scope>NUCLEOTIDE SEQUENCE [LARGE SCALE GENOMIC DNA]</scope>
    <source>
        <strain evidence="6 7">JEL800</strain>
    </source>
</reference>
<organism evidence="6 7">
    <name type="scientific">Rhizoclosmatium globosum</name>
    <dbReference type="NCBI Taxonomy" id="329046"/>
    <lineage>
        <taxon>Eukaryota</taxon>
        <taxon>Fungi</taxon>
        <taxon>Fungi incertae sedis</taxon>
        <taxon>Chytridiomycota</taxon>
        <taxon>Chytridiomycota incertae sedis</taxon>
        <taxon>Chytridiomycetes</taxon>
        <taxon>Chytridiales</taxon>
        <taxon>Chytriomycetaceae</taxon>
        <taxon>Rhizoclosmatium</taxon>
    </lineage>
</organism>
<dbReference type="InterPro" id="IPR045126">
    <property type="entry name" value="TRAPPC10/Trs130"/>
</dbReference>
<evidence type="ECO:0008006" key="8">
    <source>
        <dbReference type="Google" id="ProtNLM"/>
    </source>
</evidence>
<keyword evidence="3" id="KW-0333">Golgi apparatus</keyword>
<evidence type="ECO:0000259" key="5">
    <source>
        <dbReference type="Pfam" id="PF23036"/>
    </source>
</evidence>
<evidence type="ECO:0000256" key="3">
    <source>
        <dbReference type="ARBA" id="ARBA00023034"/>
    </source>
</evidence>
<dbReference type="GO" id="GO:0034498">
    <property type="term" value="P:early endosome to Golgi transport"/>
    <property type="evidence" value="ECO:0007669"/>
    <property type="project" value="TreeGrafter"/>
</dbReference>
<dbReference type="GO" id="GO:0005829">
    <property type="term" value="C:cytosol"/>
    <property type="evidence" value="ECO:0007669"/>
    <property type="project" value="GOC"/>
</dbReference>
<dbReference type="InterPro" id="IPR022233">
    <property type="entry name" value="TRAPPC10/Trs130_C"/>
</dbReference>
<feature type="domain" description="TRAPPC10/Trs130 N-terminal" evidence="5">
    <location>
        <begin position="3"/>
        <end position="290"/>
    </location>
</feature>
<dbReference type="InterPro" id="IPR056913">
    <property type="entry name" value="TRAPPC10/Trs130_N"/>
</dbReference>
<comment type="subcellular location">
    <subcellularLocation>
        <location evidence="1">Golgi apparatus</location>
    </subcellularLocation>
</comment>
<feature type="domain" description="TRAPPC10/Trs130 C-terminal" evidence="4">
    <location>
        <begin position="1014"/>
        <end position="1117"/>
    </location>
</feature>
<name>A0A1Y2BT50_9FUNG</name>
<evidence type="ECO:0000256" key="1">
    <source>
        <dbReference type="ARBA" id="ARBA00004555"/>
    </source>
</evidence>
<dbReference type="GO" id="GO:0006891">
    <property type="term" value="P:intra-Golgi vesicle-mediated transport"/>
    <property type="evidence" value="ECO:0007669"/>
    <property type="project" value="TreeGrafter"/>
</dbReference>
<dbReference type="EMBL" id="MCGO01000047">
    <property type="protein sequence ID" value="ORY37942.1"/>
    <property type="molecule type" value="Genomic_DNA"/>
</dbReference>
<proteinExistence type="predicted"/>
<dbReference type="AlphaFoldDB" id="A0A1Y2BT50"/>
<protein>
    <recommendedName>
        <fullName evidence="8">Trafficking protein particle complex subunit 10</fullName>
    </recommendedName>
</protein>
<dbReference type="PANTHER" id="PTHR13251">
    <property type="entry name" value="EPILEPSY HOLOPROSENCEPHALY CANDIDATE 1/TMEM1"/>
    <property type="match status" value="1"/>
</dbReference>
<dbReference type="OrthoDB" id="10256906at2759"/>
<gene>
    <name evidence="6" type="ORF">BCR33DRAFT_854401</name>
</gene>
<sequence>MPVTVTYLDSSTIWFDIESAVLSRVPLLSVTWLHGRTQRLLDALHIDFVPFKTDLFPRVVPGTATSFAVHLYLVNCDDVEVYKTSVKKQLSDWLAVVGAKKAQEPLIVYFGAPDAKKAGLFKGAVIDKIKSDFPKTNLIHLKPQHQKDQSIWQDFFLKLKELILQSFNAKLLQYDEDTRRLDAQRLLPGWNYCQFFILKDGAATTYEYINVIGEALMQYDELEAAFFQNLQEQGAPWFQSFGGAEPGDDSHDILDVSRKPYRDLILQNTVSIFDFRIYLFARQLSLLFKSPNGVVEACTRAKRFISSFARTLREYSAGLTPYFSESWIFTACTSVITHCDKLVSENPEATDSTAYEGVKADLLHYARMQLDILGSASGLFDSSIHKVAMEVLPGMEHSNDGTVDTRLPVETVTNKVLIEAVKSPKAFDKLYLDISGRAVKGFEVSQRKRTALIVKGDIASLHFHRKRYSEASQYWEEIIAQFSGNGWESMDEVVLEKLIVCQKELGKNAALVDACLRLVGSPSFDAATKGAQYVDLMNGAVFGAAKEPAGAVFSALKIFKVNVTRFINRIGNQDSHILEVQIDNQLPKDLQIHEIQGTLTGGKETAGLTCTTATTTTNVTLTPGPNTIRLSCERVSSTGVYLVETVTLKIGNASVEYPIPRTGIKKRAFHVKAQVDAFNVSANLTHPGGGGKRAVEILVNRAVKAVQSASVRVIGVDSVFVSTPSRVSVDIRNERGSIVRQRTEDVEVQDGQFVENEFGVDDVLEFSLPVLVDVGHTGNVSIKLAVVWVSVEDGKEHTFSTVVVMPVRKAMEVSHRLFPRGSNSLLQVMVVGGSKVPLRIDDVLISGLTGFQLTDFSNLDNTILFENQTVSLVFLLEHSDLSSPCHGQKGNITIKYHTIDEEINQHLERRLTAFLTPKNKTKYSNFLSAQCRKLLDLDANKYSLLGRLTFPTVLDVDALKAAMETEETDVIEEVSKLFVEFVSEFWGSVEAKAVKEEGFVDEATWKQIGHTFETSDYQIVLSADLKPKLPASTKSIVVGDILPVELKISSTFWSAVDEAVDAVYEITVNEANWVLAGHKRHKFQFKKGHDSSFTFNLVSVGAGKLLLPSVSVLALKSDCGVHCTYPSSEEVLVFPADSKSLVVHFAEDS</sequence>
<evidence type="ECO:0000313" key="6">
    <source>
        <dbReference type="EMBL" id="ORY37942.1"/>
    </source>
</evidence>
<evidence type="ECO:0000259" key="4">
    <source>
        <dbReference type="Pfam" id="PF12584"/>
    </source>
</evidence>
<dbReference type="STRING" id="329046.A0A1Y2BT50"/>
<comment type="caution">
    <text evidence="6">The sequence shown here is derived from an EMBL/GenBank/DDBJ whole genome shotgun (WGS) entry which is preliminary data.</text>
</comment>
<dbReference type="GO" id="GO:1990071">
    <property type="term" value="C:TRAPPII protein complex"/>
    <property type="evidence" value="ECO:0007669"/>
    <property type="project" value="InterPro"/>
</dbReference>
<keyword evidence="2" id="KW-0813">Transport</keyword>
<dbReference type="Pfam" id="PF12584">
    <property type="entry name" value="TRAPPC10"/>
    <property type="match status" value="1"/>
</dbReference>
<evidence type="ECO:0000256" key="2">
    <source>
        <dbReference type="ARBA" id="ARBA00022448"/>
    </source>
</evidence>
<dbReference type="Proteomes" id="UP000193642">
    <property type="component" value="Unassembled WGS sequence"/>
</dbReference>
<keyword evidence="7" id="KW-1185">Reference proteome</keyword>
<dbReference type="Pfam" id="PF23036">
    <property type="entry name" value="TRAPPC10_1st"/>
    <property type="match status" value="1"/>
</dbReference>
<evidence type="ECO:0000313" key="7">
    <source>
        <dbReference type="Proteomes" id="UP000193642"/>
    </source>
</evidence>